<dbReference type="InterPro" id="IPR013525">
    <property type="entry name" value="ABC2_TM"/>
</dbReference>
<evidence type="ECO:0000256" key="3">
    <source>
        <dbReference type="ARBA" id="ARBA00022692"/>
    </source>
</evidence>
<feature type="transmembrane region" description="Helical" evidence="6">
    <location>
        <begin position="134"/>
        <end position="158"/>
    </location>
</feature>
<protein>
    <submittedName>
        <fullName evidence="8">ABC transporter G family member 20</fullName>
    </submittedName>
</protein>
<feature type="transmembrane region" description="Helical" evidence="6">
    <location>
        <begin position="55"/>
        <end position="78"/>
    </location>
</feature>
<evidence type="ECO:0000313" key="9">
    <source>
        <dbReference type="Proteomes" id="UP000078542"/>
    </source>
</evidence>
<sequence length="196" mass="22081">DMPIGSFIRQKLFDRFLDVYEDIMRDCKYSPKLADLAIRFEEPIYGTNDFSYAHYLAPTNIIGVSFFLAATVSTSLIITEQLEGVWDRSVVQGVTTAEIILSHVVIQSVIIIIHTVMIMLLIFAIWGLECKGPIFVVMVLTFLTGSCGLMYGFVISVTCKNHTAAHYTTFGTFLTIMLLNGESLLFICSIIYLFYQ</sequence>
<name>A0A151K1W5_9HYME</name>
<dbReference type="GO" id="GO:0005886">
    <property type="term" value="C:plasma membrane"/>
    <property type="evidence" value="ECO:0007669"/>
    <property type="project" value="UniProtKB-SubCell"/>
</dbReference>
<evidence type="ECO:0000256" key="4">
    <source>
        <dbReference type="ARBA" id="ARBA00022989"/>
    </source>
</evidence>
<keyword evidence="3 6" id="KW-0812">Transmembrane</keyword>
<feature type="transmembrane region" description="Helical" evidence="6">
    <location>
        <begin position="170"/>
        <end position="195"/>
    </location>
</feature>
<feature type="transmembrane region" description="Helical" evidence="6">
    <location>
        <begin position="99"/>
        <end position="128"/>
    </location>
</feature>
<dbReference type="Proteomes" id="UP000078542">
    <property type="component" value="Unassembled WGS sequence"/>
</dbReference>
<accession>A0A151K1W5</accession>
<organism evidence="8 9">
    <name type="scientific">Cyphomyrmex costatus</name>
    <dbReference type="NCBI Taxonomy" id="456900"/>
    <lineage>
        <taxon>Eukaryota</taxon>
        <taxon>Metazoa</taxon>
        <taxon>Ecdysozoa</taxon>
        <taxon>Arthropoda</taxon>
        <taxon>Hexapoda</taxon>
        <taxon>Insecta</taxon>
        <taxon>Pterygota</taxon>
        <taxon>Neoptera</taxon>
        <taxon>Endopterygota</taxon>
        <taxon>Hymenoptera</taxon>
        <taxon>Apocrita</taxon>
        <taxon>Aculeata</taxon>
        <taxon>Formicoidea</taxon>
        <taxon>Formicidae</taxon>
        <taxon>Myrmicinae</taxon>
        <taxon>Cyphomyrmex</taxon>
    </lineage>
</organism>
<dbReference type="EMBL" id="LKEX01009591">
    <property type="protein sequence ID" value="KYN50116.1"/>
    <property type="molecule type" value="Genomic_DNA"/>
</dbReference>
<keyword evidence="2" id="KW-1003">Cell membrane</keyword>
<evidence type="ECO:0000256" key="5">
    <source>
        <dbReference type="ARBA" id="ARBA00023136"/>
    </source>
</evidence>
<keyword evidence="5 6" id="KW-0472">Membrane</keyword>
<comment type="caution">
    <text evidence="8">The sequence shown here is derived from an EMBL/GenBank/DDBJ whole genome shotgun (WGS) entry which is preliminary data.</text>
</comment>
<evidence type="ECO:0000256" key="2">
    <source>
        <dbReference type="ARBA" id="ARBA00022475"/>
    </source>
</evidence>
<dbReference type="PANTHER" id="PTHR30294:SF38">
    <property type="entry name" value="TRANSPORT PERMEASE PROTEIN"/>
    <property type="match status" value="1"/>
</dbReference>
<evidence type="ECO:0000256" key="1">
    <source>
        <dbReference type="ARBA" id="ARBA00004651"/>
    </source>
</evidence>
<reference evidence="8 9" key="1">
    <citation type="submission" date="2016-03" db="EMBL/GenBank/DDBJ databases">
        <title>Cyphomyrmex costatus WGS genome.</title>
        <authorList>
            <person name="Nygaard S."/>
            <person name="Hu H."/>
            <person name="Boomsma J."/>
            <person name="Zhang G."/>
        </authorList>
    </citation>
    <scope>NUCLEOTIDE SEQUENCE [LARGE SCALE GENOMIC DNA]</scope>
    <source>
        <strain evidence="8">MS0001</strain>
        <tissue evidence="8">Whole body</tissue>
    </source>
</reference>
<feature type="domain" description="ABC-2 type transporter transmembrane" evidence="7">
    <location>
        <begin position="60"/>
        <end position="181"/>
    </location>
</feature>
<keyword evidence="4 6" id="KW-1133">Transmembrane helix</keyword>
<feature type="non-terminal residue" evidence="8">
    <location>
        <position position="1"/>
    </location>
</feature>
<evidence type="ECO:0000256" key="6">
    <source>
        <dbReference type="SAM" id="Phobius"/>
    </source>
</evidence>
<dbReference type="Pfam" id="PF01061">
    <property type="entry name" value="ABC2_membrane"/>
    <property type="match status" value="1"/>
</dbReference>
<evidence type="ECO:0000313" key="8">
    <source>
        <dbReference type="EMBL" id="KYN50116.1"/>
    </source>
</evidence>
<dbReference type="STRING" id="456900.A0A151K1W5"/>
<proteinExistence type="predicted"/>
<dbReference type="AlphaFoldDB" id="A0A151K1W5"/>
<gene>
    <name evidence="8" type="ORF">ALC62_00144</name>
</gene>
<keyword evidence="9" id="KW-1185">Reference proteome</keyword>
<comment type="subcellular location">
    <subcellularLocation>
        <location evidence="1">Cell membrane</location>
        <topology evidence="1">Multi-pass membrane protein</topology>
    </subcellularLocation>
</comment>
<dbReference type="PANTHER" id="PTHR30294">
    <property type="entry name" value="MEMBRANE COMPONENT OF ABC TRANSPORTER YHHJ-RELATED"/>
    <property type="match status" value="1"/>
</dbReference>
<dbReference type="GO" id="GO:0140359">
    <property type="term" value="F:ABC-type transporter activity"/>
    <property type="evidence" value="ECO:0007669"/>
    <property type="project" value="InterPro"/>
</dbReference>
<dbReference type="InterPro" id="IPR051449">
    <property type="entry name" value="ABC-2_transporter_component"/>
</dbReference>
<evidence type="ECO:0000259" key="7">
    <source>
        <dbReference type="Pfam" id="PF01061"/>
    </source>
</evidence>